<dbReference type="Proteomes" id="UP001225906">
    <property type="component" value="Unassembled WGS sequence"/>
</dbReference>
<keyword evidence="2 8" id="KW-1277">Toxin-antitoxin system</keyword>
<dbReference type="EC" id="3.1.-.-" evidence="8"/>
<comment type="caution">
    <text evidence="10">The sequence shown here is derived from an EMBL/GenBank/DDBJ whole genome shotgun (WGS) entry which is preliminary data.</text>
</comment>
<keyword evidence="5 8" id="KW-0378">Hydrolase</keyword>
<keyword evidence="3 8" id="KW-0540">Nuclease</keyword>
<gene>
    <name evidence="8" type="primary">vapC</name>
    <name evidence="10" type="ORF">Q9291_00440</name>
</gene>
<feature type="domain" description="PIN" evidence="9">
    <location>
        <begin position="4"/>
        <end position="125"/>
    </location>
</feature>
<organism evidence="10 11">
    <name type="scientific">Methylophilus aquaticus</name>
    <dbReference type="NCBI Taxonomy" id="1971610"/>
    <lineage>
        <taxon>Bacteria</taxon>
        <taxon>Pseudomonadati</taxon>
        <taxon>Pseudomonadota</taxon>
        <taxon>Betaproteobacteria</taxon>
        <taxon>Nitrosomonadales</taxon>
        <taxon>Methylophilaceae</taxon>
        <taxon>Methylophilus</taxon>
    </lineage>
</organism>
<evidence type="ECO:0000256" key="1">
    <source>
        <dbReference type="ARBA" id="ARBA00001946"/>
    </source>
</evidence>
<keyword evidence="6 8" id="KW-0460">Magnesium</keyword>
<evidence type="ECO:0000259" key="9">
    <source>
        <dbReference type="Pfam" id="PF01850"/>
    </source>
</evidence>
<accession>A0ABT9JNY5</accession>
<dbReference type="InterPro" id="IPR002716">
    <property type="entry name" value="PIN_dom"/>
</dbReference>
<evidence type="ECO:0000256" key="3">
    <source>
        <dbReference type="ARBA" id="ARBA00022722"/>
    </source>
</evidence>
<evidence type="ECO:0000313" key="10">
    <source>
        <dbReference type="EMBL" id="MDP8566302.1"/>
    </source>
</evidence>
<evidence type="ECO:0000256" key="2">
    <source>
        <dbReference type="ARBA" id="ARBA00022649"/>
    </source>
</evidence>
<dbReference type="InterPro" id="IPR022907">
    <property type="entry name" value="VapC_family"/>
</dbReference>
<feature type="binding site" evidence="8">
    <location>
        <position position="7"/>
    </location>
    <ligand>
        <name>Mg(2+)</name>
        <dbReference type="ChEBI" id="CHEBI:18420"/>
    </ligand>
</feature>
<evidence type="ECO:0000256" key="6">
    <source>
        <dbReference type="ARBA" id="ARBA00022842"/>
    </source>
</evidence>
<keyword evidence="4 8" id="KW-0479">Metal-binding</keyword>
<dbReference type="InterPro" id="IPR029060">
    <property type="entry name" value="PIN-like_dom_sf"/>
</dbReference>
<evidence type="ECO:0000256" key="8">
    <source>
        <dbReference type="HAMAP-Rule" id="MF_00265"/>
    </source>
</evidence>
<keyword evidence="11" id="KW-1185">Reference proteome</keyword>
<dbReference type="RefSeq" id="WP_306388013.1">
    <property type="nucleotide sequence ID" value="NZ_JAVCAP010000001.1"/>
</dbReference>
<dbReference type="HAMAP" id="MF_00265">
    <property type="entry name" value="VapC_Nob1"/>
    <property type="match status" value="1"/>
</dbReference>
<evidence type="ECO:0000256" key="5">
    <source>
        <dbReference type="ARBA" id="ARBA00022801"/>
    </source>
</evidence>
<sequence>MARYLLDTNICIYLTKHQHPALNQRFLSLAENDVAISVITFGELQFGAQKSQHRSKALQALDKLSAVIPVLDMQQEVGQLYGEIRATLQQKGTPIGNNDLWIAAHALSEKLILVTNNENEFMRVPNLSVENWIV</sequence>
<comment type="similarity">
    <text evidence="7 8">Belongs to the PINc/VapC protein family.</text>
</comment>
<dbReference type="PANTHER" id="PTHR33653">
    <property type="entry name" value="RIBONUCLEASE VAPC2"/>
    <property type="match status" value="1"/>
</dbReference>
<dbReference type="Pfam" id="PF01850">
    <property type="entry name" value="PIN"/>
    <property type="match status" value="1"/>
</dbReference>
<keyword evidence="8" id="KW-0800">Toxin</keyword>
<dbReference type="EMBL" id="JAVCAP010000001">
    <property type="protein sequence ID" value="MDP8566302.1"/>
    <property type="molecule type" value="Genomic_DNA"/>
</dbReference>
<comment type="cofactor">
    <cofactor evidence="1 8">
        <name>Mg(2+)</name>
        <dbReference type="ChEBI" id="CHEBI:18420"/>
    </cofactor>
</comment>
<name>A0ABT9JNY5_9PROT</name>
<dbReference type="InterPro" id="IPR050556">
    <property type="entry name" value="Type_II_TA_system_RNase"/>
</dbReference>
<reference evidence="11" key="1">
    <citation type="journal article" date="2019" name="Int. J. Syst. Evol. Microbiol.">
        <title>The Global Catalogue of Microorganisms (GCM) 10K type strain sequencing project: providing services to taxonomists for standard genome sequencing and annotation.</title>
        <authorList>
            <consortium name="The Broad Institute Genomics Platform"/>
            <consortium name="The Broad Institute Genome Sequencing Center for Infectious Disease"/>
            <person name="Wu L."/>
            <person name="Ma J."/>
        </authorList>
    </citation>
    <scope>NUCLEOTIDE SEQUENCE [LARGE SCALE GENOMIC DNA]</scope>
    <source>
        <strain evidence="11">VKM B-3159</strain>
    </source>
</reference>
<evidence type="ECO:0000313" key="11">
    <source>
        <dbReference type="Proteomes" id="UP001225906"/>
    </source>
</evidence>
<dbReference type="CDD" id="cd18735">
    <property type="entry name" value="PIN_HiVapC1-like"/>
    <property type="match status" value="1"/>
</dbReference>
<dbReference type="PANTHER" id="PTHR33653:SF1">
    <property type="entry name" value="RIBONUCLEASE VAPC2"/>
    <property type="match status" value="1"/>
</dbReference>
<evidence type="ECO:0000256" key="4">
    <source>
        <dbReference type="ARBA" id="ARBA00022723"/>
    </source>
</evidence>
<comment type="function">
    <text evidence="8">Toxic component of a toxin-antitoxin (TA) system. An RNase.</text>
</comment>
<dbReference type="Gene3D" id="3.40.50.1010">
    <property type="entry name" value="5'-nuclease"/>
    <property type="match status" value="1"/>
</dbReference>
<evidence type="ECO:0000256" key="7">
    <source>
        <dbReference type="ARBA" id="ARBA00038093"/>
    </source>
</evidence>
<proteinExistence type="inferred from homology"/>
<dbReference type="SUPFAM" id="SSF88723">
    <property type="entry name" value="PIN domain-like"/>
    <property type="match status" value="1"/>
</dbReference>
<feature type="binding site" evidence="8">
    <location>
        <position position="99"/>
    </location>
    <ligand>
        <name>Mg(2+)</name>
        <dbReference type="ChEBI" id="CHEBI:18420"/>
    </ligand>
</feature>
<protein>
    <recommendedName>
        <fullName evidence="8">Ribonuclease VapC</fullName>
        <shortName evidence="8">RNase VapC</shortName>
        <ecNumber evidence="8">3.1.-.-</ecNumber>
    </recommendedName>
    <alternativeName>
        <fullName evidence="8">Toxin VapC</fullName>
    </alternativeName>
</protein>